<reference evidence="2" key="1">
    <citation type="submission" date="2023-06" db="EMBL/GenBank/DDBJ databases">
        <title>Genome-scale phylogeny and comparative genomics of the fungal order Sordariales.</title>
        <authorList>
            <consortium name="Lawrence Berkeley National Laboratory"/>
            <person name="Hensen N."/>
            <person name="Bonometti L."/>
            <person name="Westerberg I."/>
            <person name="Brannstrom I.O."/>
            <person name="Guillou S."/>
            <person name="Cros-Aarteil S."/>
            <person name="Calhoun S."/>
            <person name="Haridas S."/>
            <person name="Kuo A."/>
            <person name="Mondo S."/>
            <person name="Pangilinan J."/>
            <person name="Riley R."/>
            <person name="Labutti K."/>
            <person name="Andreopoulos B."/>
            <person name="Lipzen A."/>
            <person name="Chen C."/>
            <person name="Yanf M."/>
            <person name="Daum C."/>
            <person name="Ng V."/>
            <person name="Clum A."/>
            <person name="Steindorff A."/>
            <person name="Ohm R."/>
            <person name="Martin F."/>
            <person name="Silar P."/>
            <person name="Natvig D."/>
            <person name="Lalanne C."/>
            <person name="Gautier V."/>
            <person name="Ament-Velasquez S.L."/>
            <person name="Kruys A."/>
            <person name="Hutchinson M.I."/>
            <person name="Powell A.J."/>
            <person name="Barry K."/>
            <person name="Miller A.N."/>
            <person name="Grigoriev I.V."/>
            <person name="Debuchy R."/>
            <person name="Gladieux P."/>
            <person name="Thoren M.H."/>
            <person name="Johannesson H."/>
        </authorList>
    </citation>
    <scope>NUCLEOTIDE SEQUENCE</scope>
    <source>
        <strain evidence="2">SMH4607-1</strain>
    </source>
</reference>
<name>A0AA40A102_9PEZI</name>
<accession>A0AA40A102</accession>
<dbReference type="AlphaFoldDB" id="A0AA40A102"/>
<evidence type="ECO:0000313" key="2">
    <source>
        <dbReference type="EMBL" id="KAK0707322.1"/>
    </source>
</evidence>
<comment type="caution">
    <text evidence="2">The sequence shown here is derived from an EMBL/GenBank/DDBJ whole genome shotgun (WGS) entry which is preliminary data.</text>
</comment>
<dbReference type="Proteomes" id="UP001172102">
    <property type="component" value="Unassembled WGS sequence"/>
</dbReference>
<feature type="compositionally biased region" description="Polar residues" evidence="1">
    <location>
        <begin position="17"/>
        <end position="26"/>
    </location>
</feature>
<sequence length="93" mass="10307">MKLMTLSFSLLGATGLRSRSQLASLETRSSRKTRSTPSTSNTPKNIPWDLPPDPSRGLRTMGEHLRMNGKRRSQRNRSRPVFSASPLGPDGDL</sequence>
<gene>
    <name evidence="2" type="ORF">B0H67DRAFT_587276</name>
</gene>
<feature type="compositionally biased region" description="Basic residues" evidence="1">
    <location>
        <begin position="67"/>
        <end position="78"/>
    </location>
</feature>
<keyword evidence="3" id="KW-1185">Reference proteome</keyword>
<feature type="region of interest" description="Disordered" evidence="1">
    <location>
        <begin position="17"/>
        <end position="93"/>
    </location>
</feature>
<evidence type="ECO:0000256" key="1">
    <source>
        <dbReference type="SAM" id="MobiDB-lite"/>
    </source>
</evidence>
<dbReference type="EMBL" id="JAUKUA010000006">
    <property type="protein sequence ID" value="KAK0707322.1"/>
    <property type="molecule type" value="Genomic_DNA"/>
</dbReference>
<organism evidence="2 3">
    <name type="scientific">Lasiosphaeris hirsuta</name>
    <dbReference type="NCBI Taxonomy" id="260670"/>
    <lineage>
        <taxon>Eukaryota</taxon>
        <taxon>Fungi</taxon>
        <taxon>Dikarya</taxon>
        <taxon>Ascomycota</taxon>
        <taxon>Pezizomycotina</taxon>
        <taxon>Sordariomycetes</taxon>
        <taxon>Sordariomycetidae</taxon>
        <taxon>Sordariales</taxon>
        <taxon>Lasiosphaeriaceae</taxon>
        <taxon>Lasiosphaeris</taxon>
    </lineage>
</organism>
<proteinExistence type="predicted"/>
<evidence type="ECO:0000313" key="3">
    <source>
        <dbReference type="Proteomes" id="UP001172102"/>
    </source>
</evidence>
<feature type="compositionally biased region" description="Low complexity" evidence="1">
    <location>
        <begin position="35"/>
        <end position="45"/>
    </location>
</feature>
<protein>
    <submittedName>
        <fullName evidence="2">Uncharacterized protein</fullName>
    </submittedName>
</protein>